<comment type="similarity">
    <text evidence="3">Belongs to the glycosyl hydrolase 5 (cellulase A) family.</text>
</comment>
<keyword evidence="10" id="KW-1185">Reference proteome</keyword>
<dbReference type="InterPro" id="IPR001547">
    <property type="entry name" value="Glyco_hydro_5"/>
</dbReference>
<evidence type="ECO:0000256" key="1">
    <source>
        <dbReference type="ARBA" id="ARBA00022801"/>
    </source>
</evidence>
<dbReference type="InterPro" id="IPR018087">
    <property type="entry name" value="Glyco_hydro_5_CS"/>
</dbReference>
<dbReference type="EMBL" id="JACIGY010000004">
    <property type="protein sequence ID" value="MBB4412992.1"/>
    <property type="molecule type" value="Genomic_DNA"/>
</dbReference>
<dbReference type="GO" id="GO:0009251">
    <property type="term" value="P:glucan catabolic process"/>
    <property type="evidence" value="ECO:0007669"/>
    <property type="project" value="TreeGrafter"/>
</dbReference>
<dbReference type="Proteomes" id="UP000576087">
    <property type="component" value="Unassembled WGS sequence"/>
</dbReference>
<dbReference type="Pfam" id="PF00150">
    <property type="entry name" value="Cellulase"/>
    <property type="match status" value="1"/>
</dbReference>
<dbReference type="EC" id="3.2.1.4" evidence="6"/>
<dbReference type="RefSeq" id="WP_183823460.1">
    <property type="nucleotide sequence ID" value="NZ_JACIGW010000002.1"/>
</dbReference>
<keyword evidence="2 3" id="KW-0326">Glycosidase</keyword>
<dbReference type="InterPro" id="IPR017853">
    <property type="entry name" value="GH"/>
</dbReference>
<proteinExistence type="inferred from homology"/>
<evidence type="ECO:0000313" key="9">
    <source>
        <dbReference type="Proteomes" id="UP000520770"/>
    </source>
</evidence>
<evidence type="ECO:0000313" key="6">
    <source>
        <dbReference type="EMBL" id="MBB4348787.1"/>
    </source>
</evidence>
<evidence type="ECO:0000313" key="11">
    <source>
        <dbReference type="Proteomes" id="UP000576087"/>
    </source>
</evidence>
<organism evidence="6 9">
    <name type="scientific">Aliirhizobium cellulosilyticum</name>
    <dbReference type="NCBI Taxonomy" id="393664"/>
    <lineage>
        <taxon>Bacteria</taxon>
        <taxon>Pseudomonadati</taxon>
        <taxon>Pseudomonadota</taxon>
        <taxon>Alphaproteobacteria</taxon>
        <taxon>Hyphomicrobiales</taxon>
        <taxon>Rhizobiaceae</taxon>
        <taxon>Aliirhizobium</taxon>
    </lineage>
</organism>
<name>A0A7W6S7R3_9HYPH</name>
<feature type="domain" description="Glycoside hydrolase family 5" evidence="5">
    <location>
        <begin position="30"/>
        <end position="302"/>
    </location>
</feature>
<evidence type="ECO:0000259" key="5">
    <source>
        <dbReference type="Pfam" id="PF00150"/>
    </source>
</evidence>
<dbReference type="AlphaFoldDB" id="A0A7W6S7R3"/>
<dbReference type="Proteomes" id="UP000524535">
    <property type="component" value="Unassembled WGS sequence"/>
</dbReference>
<evidence type="ECO:0000256" key="3">
    <source>
        <dbReference type="RuleBase" id="RU361153"/>
    </source>
</evidence>
<accession>A0A7W6S7R3</accession>
<dbReference type="PANTHER" id="PTHR34142:SF1">
    <property type="entry name" value="GLYCOSIDE HYDROLASE FAMILY 5 DOMAIN-CONTAINING PROTEIN"/>
    <property type="match status" value="1"/>
</dbReference>
<gene>
    <name evidence="7" type="ORF">GGE31_003506</name>
    <name evidence="6" type="ORF">GGE33_002529</name>
    <name evidence="8" type="ORF">GGE35_003447</name>
</gene>
<dbReference type="GO" id="GO:0008810">
    <property type="term" value="F:cellulase activity"/>
    <property type="evidence" value="ECO:0007669"/>
    <property type="project" value="UniProtKB-EC"/>
</dbReference>
<dbReference type="EMBL" id="JACIHM010000004">
    <property type="protein sequence ID" value="MBB4447624.1"/>
    <property type="molecule type" value="Genomic_DNA"/>
</dbReference>
<comment type="caution">
    <text evidence="6">The sequence shown here is derived from an EMBL/GenBank/DDBJ whole genome shotgun (WGS) entry which is preliminary data.</text>
</comment>
<feature type="chain" id="PRO_5036404948" evidence="4">
    <location>
        <begin position="22"/>
        <end position="350"/>
    </location>
</feature>
<evidence type="ECO:0000256" key="2">
    <source>
        <dbReference type="ARBA" id="ARBA00023295"/>
    </source>
</evidence>
<evidence type="ECO:0000256" key="4">
    <source>
        <dbReference type="SAM" id="SignalP"/>
    </source>
</evidence>
<dbReference type="SUPFAM" id="SSF51445">
    <property type="entry name" value="(Trans)glycosidases"/>
    <property type="match status" value="1"/>
</dbReference>
<protein>
    <submittedName>
        <fullName evidence="6">Endoglucanase</fullName>
        <ecNumber evidence="6">3.2.1.4</ecNumber>
    </submittedName>
</protein>
<reference evidence="9 10" key="1">
    <citation type="submission" date="2020-08" db="EMBL/GenBank/DDBJ databases">
        <title>Genomic Encyclopedia of Type Strains, Phase IV (KMG-V): Genome sequencing to study the core and pangenomes of soil and plant-associated prokaryotes.</title>
        <authorList>
            <person name="Whitman W."/>
        </authorList>
    </citation>
    <scope>NUCLEOTIDE SEQUENCE [LARGE SCALE GENOMIC DNA]</scope>
    <source>
        <strain evidence="7 10">SEMIA 444</strain>
        <strain evidence="6 9">SEMIA 448</strain>
        <strain evidence="8 11">SEMIA 452</strain>
    </source>
</reference>
<dbReference type="Proteomes" id="UP000520770">
    <property type="component" value="Unassembled WGS sequence"/>
</dbReference>
<evidence type="ECO:0000313" key="7">
    <source>
        <dbReference type="EMBL" id="MBB4412992.1"/>
    </source>
</evidence>
<dbReference type="PROSITE" id="PS00659">
    <property type="entry name" value="GLYCOSYL_HYDROL_F5"/>
    <property type="match status" value="1"/>
</dbReference>
<dbReference type="EMBL" id="JACIGW010000002">
    <property type="protein sequence ID" value="MBB4348787.1"/>
    <property type="molecule type" value="Genomic_DNA"/>
</dbReference>
<feature type="signal peptide" evidence="4">
    <location>
        <begin position="1"/>
        <end position="21"/>
    </location>
</feature>
<dbReference type="PANTHER" id="PTHR34142">
    <property type="entry name" value="ENDO-BETA-1,4-GLUCANASE A"/>
    <property type="match status" value="1"/>
</dbReference>
<evidence type="ECO:0000313" key="8">
    <source>
        <dbReference type="EMBL" id="MBB4447624.1"/>
    </source>
</evidence>
<dbReference type="Gene3D" id="3.20.20.80">
    <property type="entry name" value="Glycosidases"/>
    <property type="match status" value="1"/>
</dbReference>
<keyword evidence="1 3" id="KW-0378">Hydrolase</keyword>
<keyword evidence="4" id="KW-0732">Signal</keyword>
<sequence length="350" mass="38785">MQKFAAFLGLLIAILSFPVSAASTNLLFGRGVNLVGNNGYYTQSTTWATDEGMKYYLGKGMRVFRLVFAWEWIQPRLGGDLDPTVLAALEREVDFLTGAGATVIVDVHNFMRRDLNFDRQPKNEVIIGEAQEVSAAHFSDLWVRLAMKFKTNPRVMFGIMNEPHDVDGIKLAATYNTVLKDIRATGATNTILLDGYGFAHDLSWTGQPLGKPLGPLVRDPGNNLVIDVHRYLDDYSAGQKQTCNPGSGATVLVESTEWARANRMRLFLGEFAVAKNEACYKELRDLLAYFAANSDVWTGYTWFGVYAGQKGYHTPDQGFWYSIDPGGPDAQDFSGATPDDPRMKILLEGP</sequence>
<evidence type="ECO:0000313" key="10">
    <source>
        <dbReference type="Proteomes" id="UP000524535"/>
    </source>
</evidence>